<evidence type="ECO:0000259" key="4">
    <source>
        <dbReference type="PROSITE" id="PS01124"/>
    </source>
</evidence>
<dbReference type="GO" id="GO:0043565">
    <property type="term" value="F:sequence-specific DNA binding"/>
    <property type="evidence" value="ECO:0007669"/>
    <property type="project" value="InterPro"/>
</dbReference>
<dbReference type="Proteomes" id="UP000321685">
    <property type="component" value="Unassembled WGS sequence"/>
</dbReference>
<gene>
    <name evidence="5" type="ORF">PSU4_37980</name>
</gene>
<dbReference type="SUPFAM" id="SSF51182">
    <property type="entry name" value="RmlC-like cupins"/>
    <property type="match status" value="1"/>
</dbReference>
<keyword evidence="2" id="KW-0238">DNA-binding</keyword>
<keyword evidence="1" id="KW-0805">Transcription regulation</keyword>
<dbReference type="PANTHER" id="PTHR11019">
    <property type="entry name" value="HTH-TYPE TRANSCRIPTIONAL REGULATOR NIMR"/>
    <property type="match status" value="1"/>
</dbReference>
<keyword evidence="6" id="KW-1185">Reference proteome</keyword>
<dbReference type="InterPro" id="IPR018060">
    <property type="entry name" value="HTH_AraC"/>
</dbReference>
<comment type="caution">
    <text evidence="5">The sequence shown here is derived from an EMBL/GenBank/DDBJ whole genome shotgun (WGS) entry which is preliminary data.</text>
</comment>
<dbReference type="InterPro" id="IPR003313">
    <property type="entry name" value="AraC-bd"/>
</dbReference>
<dbReference type="Gene3D" id="2.60.120.10">
    <property type="entry name" value="Jelly Rolls"/>
    <property type="match status" value="1"/>
</dbReference>
<dbReference type="Gene3D" id="1.10.10.60">
    <property type="entry name" value="Homeodomain-like"/>
    <property type="match status" value="1"/>
</dbReference>
<dbReference type="PANTHER" id="PTHR11019:SF199">
    <property type="entry name" value="HTH-TYPE TRANSCRIPTIONAL REGULATOR NIMR"/>
    <property type="match status" value="1"/>
</dbReference>
<dbReference type="InterPro" id="IPR018062">
    <property type="entry name" value="HTH_AraC-typ_CS"/>
</dbReference>
<name>A0A511DM25_9PSEU</name>
<dbReference type="Pfam" id="PF02311">
    <property type="entry name" value="AraC_binding"/>
    <property type="match status" value="1"/>
</dbReference>
<evidence type="ECO:0000313" key="6">
    <source>
        <dbReference type="Proteomes" id="UP000321685"/>
    </source>
</evidence>
<evidence type="ECO:0000256" key="1">
    <source>
        <dbReference type="ARBA" id="ARBA00023015"/>
    </source>
</evidence>
<sequence>MTLAVESPPYTGHEGDAERDMWICRFPPDEPAGWGLHRHHQHQIAWVGDGLTTAVVGSRTWVLPPTRALFLPAHVPHDLVNRPPSTLHCLYVWPHACPLDWTEPTVIAVGSLLRELLLALAGPELRTVEDSARTLLFGLVGPVADPGVAVALPADPRARVVATRLTAAPADQRSLDDWAVEVGTSVSTLRRAFAVGTGMTFTDWRTQVRLRASLPLLADGLPVAGVARRVGYASLNGYVDAFRRHFGHTPAAHFRKVAGQP</sequence>
<dbReference type="SMART" id="SM00342">
    <property type="entry name" value="HTH_ARAC"/>
    <property type="match status" value="1"/>
</dbReference>
<dbReference type="PROSITE" id="PS01124">
    <property type="entry name" value="HTH_ARAC_FAMILY_2"/>
    <property type="match status" value="1"/>
</dbReference>
<organism evidence="5 6">
    <name type="scientific">Pseudonocardia sulfidoxydans NBRC 16205</name>
    <dbReference type="NCBI Taxonomy" id="1223511"/>
    <lineage>
        <taxon>Bacteria</taxon>
        <taxon>Bacillati</taxon>
        <taxon>Actinomycetota</taxon>
        <taxon>Actinomycetes</taxon>
        <taxon>Pseudonocardiales</taxon>
        <taxon>Pseudonocardiaceae</taxon>
        <taxon>Pseudonocardia</taxon>
    </lineage>
</organism>
<dbReference type="OrthoDB" id="2039152at2"/>
<dbReference type="GO" id="GO:0003700">
    <property type="term" value="F:DNA-binding transcription factor activity"/>
    <property type="evidence" value="ECO:0007669"/>
    <property type="project" value="InterPro"/>
</dbReference>
<evidence type="ECO:0000256" key="2">
    <source>
        <dbReference type="ARBA" id="ARBA00023125"/>
    </source>
</evidence>
<evidence type="ECO:0000256" key="3">
    <source>
        <dbReference type="ARBA" id="ARBA00023163"/>
    </source>
</evidence>
<dbReference type="EMBL" id="BJVJ01000041">
    <property type="protein sequence ID" value="GEL24844.1"/>
    <property type="molecule type" value="Genomic_DNA"/>
</dbReference>
<proteinExistence type="predicted"/>
<feature type="domain" description="HTH araC/xylS-type" evidence="4">
    <location>
        <begin position="159"/>
        <end position="256"/>
    </location>
</feature>
<evidence type="ECO:0000313" key="5">
    <source>
        <dbReference type="EMBL" id="GEL24844.1"/>
    </source>
</evidence>
<dbReference type="PROSITE" id="PS00041">
    <property type="entry name" value="HTH_ARAC_FAMILY_1"/>
    <property type="match status" value="1"/>
</dbReference>
<dbReference type="InterPro" id="IPR009057">
    <property type="entry name" value="Homeodomain-like_sf"/>
</dbReference>
<reference evidence="5 6" key="1">
    <citation type="submission" date="2019-07" db="EMBL/GenBank/DDBJ databases">
        <title>Whole genome shotgun sequence of Pseudonocardia sulfidoxydans NBRC 16205.</title>
        <authorList>
            <person name="Hosoyama A."/>
            <person name="Uohara A."/>
            <person name="Ohji S."/>
            <person name="Ichikawa N."/>
        </authorList>
    </citation>
    <scope>NUCLEOTIDE SEQUENCE [LARGE SCALE GENOMIC DNA]</scope>
    <source>
        <strain evidence="5 6">NBRC 16205</strain>
    </source>
</reference>
<dbReference type="Pfam" id="PF12833">
    <property type="entry name" value="HTH_18"/>
    <property type="match status" value="1"/>
</dbReference>
<dbReference type="RefSeq" id="WP_147110137.1">
    <property type="nucleotide sequence ID" value="NZ_BJVJ01000041.1"/>
</dbReference>
<dbReference type="AlphaFoldDB" id="A0A511DM25"/>
<dbReference type="InterPro" id="IPR014710">
    <property type="entry name" value="RmlC-like_jellyroll"/>
</dbReference>
<keyword evidence="3" id="KW-0804">Transcription</keyword>
<protein>
    <submittedName>
        <fullName evidence="5">AraC family transcriptional regulator</fullName>
    </submittedName>
</protein>
<accession>A0A511DM25</accession>
<dbReference type="InterPro" id="IPR011051">
    <property type="entry name" value="RmlC_Cupin_sf"/>
</dbReference>
<dbReference type="SUPFAM" id="SSF46689">
    <property type="entry name" value="Homeodomain-like"/>
    <property type="match status" value="2"/>
</dbReference>